<dbReference type="AlphaFoldDB" id="A0A0N5CV83"/>
<reference evidence="1 2" key="2">
    <citation type="submission" date="2018-11" db="EMBL/GenBank/DDBJ databases">
        <authorList>
            <consortium name="Pathogen Informatics"/>
        </authorList>
    </citation>
    <scope>NUCLEOTIDE SEQUENCE [LARGE SCALE GENOMIC DNA]</scope>
</reference>
<proteinExistence type="predicted"/>
<evidence type="ECO:0000313" key="3">
    <source>
        <dbReference type="WBParaSite" id="TCLT_0000421101-mRNA-1"/>
    </source>
</evidence>
<evidence type="ECO:0000313" key="1">
    <source>
        <dbReference type="EMBL" id="VDN01274.1"/>
    </source>
</evidence>
<sequence length="167" mass="18688">MHVLSVLSAFCQHNKSELGASTAVHIYMADYRLPDLGKNILLSQVNSRNTSAISCDNKRNGINCQRRQDSGNGSIMKGHSINQIDQLSNGGERKRGIRHDDSLSPLLFVSCMDPLSHKLNSRYPKMAVSTDQGMHPTNHLLFVDDLKLLATNENIMKAMAEEVRERR</sequence>
<dbReference type="OrthoDB" id="7697409at2759"/>
<organism evidence="3">
    <name type="scientific">Thelazia callipaeda</name>
    <name type="common">Oriental eyeworm</name>
    <name type="synonym">Parasitic nematode</name>
    <dbReference type="NCBI Taxonomy" id="103827"/>
    <lineage>
        <taxon>Eukaryota</taxon>
        <taxon>Metazoa</taxon>
        <taxon>Ecdysozoa</taxon>
        <taxon>Nematoda</taxon>
        <taxon>Chromadorea</taxon>
        <taxon>Rhabditida</taxon>
        <taxon>Spirurina</taxon>
        <taxon>Spiruromorpha</taxon>
        <taxon>Thelazioidea</taxon>
        <taxon>Thelaziidae</taxon>
        <taxon>Thelazia</taxon>
    </lineage>
</organism>
<name>A0A0N5CV83_THECL</name>
<keyword evidence="2" id="KW-1185">Reference proteome</keyword>
<gene>
    <name evidence="1" type="ORF">TCLT_LOCUS4200</name>
</gene>
<dbReference type="Proteomes" id="UP000276776">
    <property type="component" value="Unassembled WGS sequence"/>
</dbReference>
<reference evidence="3" key="1">
    <citation type="submission" date="2017-02" db="UniProtKB">
        <authorList>
            <consortium name="WormBaseParasite"/>
        </authorList>
    </citation>
    <scope>IDENTIFICATION</scope>
</reference>
<dbReference type="EMBL" id="UYYF01004279">
    <property type="protein sequence ID" value="VDN01274.1"/>
    <property type="molecule type" value="Genomic_DNA"/>
</dbReference>
<protein>
    <submittedName>
        <fullName evidence="3">Reverse transcriptase domain-containing protein</fullName>
    </submittedName>
</protein>
<dbReference type="WBParaSite" id="TCLT_0000421101-mRNA-1">
    <property type="protein sequence ID" value="TCLT_0000421101-mRNA-1"/>
    <property type="gene ID" value="TCLT_0000421101"/>
</dbReference>
<evidence type="ECO:0000313" key="2">
    <source>
        <dbReference type="Proteomes" id="UP000276776"/>
    </source>
</evidence>
<accession>A0A0N5CV83</accession>